<reference evidence="1 2" key="1">
    <citation type="submission" date="2016-11" db="EMBL/GenBank/DDBJ databases">
        <authorList>
            <person name="Jaros S."/>
            <person name="Januszkiewicz K."/>
            <person name="Wedrychowicz H."/>
        </authorList>
    </citation>
    <scope>NUCLEOTIDE SEQUENCE [LARGE SCALE GENOMIC DNA]</scope>
    <source>
        <strain evidence="1 2">DSM 24787</strain>
    </source>
</reference>
<accession>A0A1N6K387</accession>
<sequence length="131" mass="15400">MKRLASSYPEDAYEMVRNNELDLGEFLALILFDDLYFKKICEKLEGYHKYMYKNALPLITDFCIPRAEYDGKNGLVKLEYTAVFKPSEEDDDGYDDEIQEEGSKEMEFHTNISFTIDTVSQQVVFWFPLFS</sequence>
<dbReference type="EMBL" id="FSRA01000002">
    <property type="protein sequence ID" value="SIO50893.1"/>
    <property type="molecule type" value="Genomic_DNA"/>
</dbReference>
<dbReference type="RefSeq" id="WP_074242241.1">
    <property type="nucleotide sequence ID" value="NZ_FSRA01000002.1"/>
</dbReference>
<dbReference type="Proteomes" id="UP000185003">
    <property type="component" value="Unassembled WGS sequence"/>
</dbReference>
<keyword evidence="2" id="KW-1185">Reference proteome</keyword>
<organism evidence="1 2">
    <name type="scientific">Chitinophaga niabensis</name>
    <dbReference type="NCBI Taxonomy" id="536979"/>
    <lineage>
        <taxon>Bacteria</taxon>
        <taxon>Pseudomonadati</taxon>
        <taxon>Bacteroidota</taxon>
        <taxon>Chitinophagia</taxon>
        <taxon>Chitinophagales</taxon>
        <taxon>Chitinophagaceae</taxon>
        <taxon>Chitinophaga</taxon>
    </lineage>
</organism>
<name>A0A1N6K387_9BACT</name>
<evidence type="ECO:0000313" key="1">
    <source>
        <dbReference type="EMBL" id="SIO50893.1"/>
    </source>
</evidence>
<dbReference type="AlphaFoldDB" id="A0A1N6K387"/>
<gene>
    <name evidence="1" type="ORF">SAMN04488055_4971</name>
</gene>
<proteinExistence type="predicted"/>
<dbReference type="OrthoDB" id="673131at2"/>
<protein>
    <submittedName>
        <fullName evidence="1">Uncharacterized protein</fullName>
    </submittedName>
</protein>
<evidence type="ECO:0000313" key="2">
    <source>
        <dbReference type="Proteomes" id="UP000185003"/>
    </source>
</evidence>